<accession>A0A2H1FXF3</accession>
<sequence>MIRSSFRSIWKIAKWPFLLTLPVTFLPFLLASISGIIFAFWNDALIYDNTDKWLLEVKELMGDWGVGGNAPTFRQFQDTHNDFRTMRINSNDFLEKLDFILPEQYYDDTGTPTEDLPIDKYADIENLVRDTSPTARCGKPEKPREQWLYLTDYGSRYFEWDEDFRQAVQFAQGDLKLNQTGLYFAQCRRSAKFLCGVWNTRKPALVHFLVEEYPLDALDTEEKGFSYAGDMRYLRPVTVRIIEFPLEGQYTGLPWTTFPSNQEQMLSIMTGDHLYEQFEPYDPLQQMVTRFSEHMDEAYWNNKWHVLHYLNELEEVMQEHVAPSLGLSGVMTSIYQLSFILTGNAVSLCIIGPLGLVKEIMGAFLGKPARGDAILGDAGRDYSGEPTNILNDWFSGLLGAFIANVSDELAAESSKSVMQSASMTGHSTSVMPRTS</sequence>
<reference evidence="3" key="1">
    <citation type="submission" date="2017-05" db="EMBL/GenBank/DDBJ databases">
        <authorList>
            <person name="Song R."/>
            <person name="Chenine A.L."/>
            <person name="Ruprecht R.M."/>
        </authorList>
    </citation>
    <scope>NUCLEOTIDE SEQUENCE [LARGE SCALE GENOMIC DNA]</scope>
</reference>
<evidence type="ECO:0000313" key="3">
    <source>
        <dbReference type="Proteomes" id="UP000245764"/>
    </source>
</evidence>
<keyword evidence="1" id="KW-0472">Membrane</keyword>
<keyword evidence="1" id="KW-1133">Transmembrane helix</keyword>
<organism evidence="2 3">
    <name type="scientific">Zymoseptoria tritici ST99CH_1E4</name>
    <dbReference type="NCBI Taxonomy" id="1276532"/>
    <lineage>
        <taxon>Eukaryota</taxon>
        <taxon>Fungi</taxon>
        <taxon>Dikarya</taxon>
        <taxon>Ascomycota</taxon>
        <taxon>Pezizomycotina</taxon>
        <taxon>Dothideomycetes</taxon>
        <taxon>Dothideomycetidae</taxon>
        <taxon>Mycosphaerellales</taxon>
        <taxon>Mycosphaerellaceae</taxon>
        <taxon>Zymoseptoria</taxon>
    </lineage>
</organism>
<dbReference type="Proteomes" id="UP000245764">
    <property type="component" value="Chromosome 2"/>
</dbReference>
<evidence type="ECO:0000313" key="2">
    <source>
        <dbReference type="EMBL" id="SMR45980.1"/>
    </source>
</evidence>
<keyword evidence="1" id="KW-0812">Transmembrane</keyword>
<evidence type="ECO:0000256" key="1">
    <source>
        <dbReference type="SAM" id="Phobius"/>
    </source>
</evidence>
<dbReference type="EMBL" id="LT854254">
    <property type="protein sequence ID" value="SMR45980.1"/>
    <property type="molecule type" value="Genomic_DNA"/>
</dbReference>
<feature type="transmembrane region" description="Helical" evidence="1">
    <location>
        <begin position="12"/>
        <end position="41"/>
    </location>
</feature>
<dbReference type="AlphaFoldDB" id="A0A2H1FXF3"/>
<name>A0A2H1FXF3_ZYMTR</name>
<protein>
    <submittedName>
        <fullName evidence="2">Uncharacterized protein</fullName>
    </submittedName>
</protein>
<gene>
    <name evidence="2" type="ORF">ZT1E4_G2598</name>
</gene>
<proteinExistence type="predicted"/>